<reference evidence="3" key="1">
    <citation type="submission" date="2019-04" db="EMBL/GenBank/DDBJ databases">
        <title>Sequencing of skin fungus with MAO and IRED activity.</title>
        <authorList>
            <person name="Marsaioli A.J."/>
            <person name="Bonatto J.M.C."/>
            <person name="Reis Junior O."/>
        </authorList>
    </citation>
    <scope>NUCLEOTIDE SEQUENCE</scope>
    <source>
        <strain evidence="3">28M1</strain>
    </source>
</reference>
<name>A0A9P5C2U9_9PLEO</name>
<evidence type="ECO:0000256" key="2">
    <source>
        <dbReference type="SAM" id="SignalP"/>
    </source>
</evidence>
<proteinExistence type="predicted"/>
<comment type="caution">
    <text evidence="3">The sequence shown here is derived from an EMBL/GenBank/DDBJ whole genome shotgun (WGS) entry which is preliminary data.</text>
</comment>
<accession>A0A9P5C2U9</accession>
<keyword evidence="4" id="KW-1185">Reference proteome</keyword>
<evidence type="ECO:0000256" key="1">
    <source>
        <dbReference type="SAM" id="MobiDB-lite"/>
    </source>
</evidence>
<organism evidence="3 4">
    <name type="scientific">Didymella heteroderae</name>
    <dbReference type="NCBI Taxonomy" id="1769908"/>
    <lineage>
        <taxon>Eukaryota</taxon>
        <taxon>Fungi</taxon>
        <taxon>Dikarya</taxon>
        <taxon>Ascomycota</taxon>
        <taxon>Pezizomycotina</taxon>
        <taxon>Dothideomycetes</taxon>
        <taxon>Pleosporomycetidae</taxon>
        <taxon>Pleosporales</taxon>
        <taxon>Pleosporineae</taxon>
        <taxon>Didymellaceae</taxon>
        <taxon>Didymella</taxon>
    </lineage>
</organism>
<feature type="signal peptide" evidence="2">
    <location>
        <begin position="1"/>
        <end position="18"/>
    </location>
</feature>
<dbReference type="PANTHER" id="PTHR34618:SF4">
    <property type="entry name" value="CAS1"/>
    <property type="match status" value="1"/>
</dbReference>
<protein>
    <submittedName>
        <fullName evidence="3">Uncharacterized protein</fullName>
    </submittedName>
</protein>
<keyword evidence="2" id="KW-0732">Signal</keyword>
<dbReference type="Pfam" id="PF11327">
    <property type="entry name" value="Egh16-like"/>
    <property type="match status" value="1"/>
</dbReference>
<dbReference type="InterPro" id="IPR021476">
    <property type="entry name" value="Egh16-like"/>
</dbReference>
<feature type="compositionally biased region" description="Low complexity" evidence="1">
    <location>
        <begin position="132"/>
        <end position="144"/>
    </location>
</feature>
<dbReference type="PANTHER" id="PTHR34618">
    <property type="entry name" value="SURFACE PROTEIN MAS1, PUTATIVE-RELATED"/>
    <property type="match status" value="1"/>
</dbReference>
<sequence>MRFSALLIGSVAPTLIAAHGKVAVVQGDAGGNGTAIGIQGGVIPGAGKNRVTEPDTTVFGSTKIATDGLGKTNGQGKNTVAMVADTMAQSGSTLPQVSEGGMITGTFHIVTTDGAGTTSTTANGSGKGTAGTAGSTSTSNTGSSVARRFVA</sequence>
<dbReference type="AlphaFoldDB" id="A0A9P5C2U9"/>
<gene>
    <name evidence="3" type="ORF">E8E12_004084</name>
</gene>
<dbReference type="EMBL" id="SWKV01000021">
    <property type="protein sequence ID" value="KAF3041296.1"/>
    <property type="molecule type" value="Genomic_DNA"/>
</dbReference>
<evidence type="ECO:0000313" key="4">
    <source>
        <dbReference type="Proteomes" id="UP000758155"/>
    </source>
</evidence>
<feature type="chain" id="PRO_5040218235" evidence="2">
    <location>
        <begin position="19"/>
        <end position="151"/>
    </location>
</feature>
<evidence type="ECO:0000313" key="3">
    <source>
        <dbReference type="EMBL" id="KAF3041296.1"/>
    </source>
</evidence>
<dbReference type="OrthoDB" id="5418436at2759"/>
<dbReference type="Proteomes" id="UP000758155">
    <property type="component" value="Unassembled WGS sequence"/>
</dbReference>
<feature type="region of interest" description="Disordered" evidence="1">
    <location>
        <begin position="117"/>
        <end position="151"/>
    </location>
</feature>